<keyword evidence="1" id="KW-1133">Transmembrane helix</keyword>
<name>A0A1G2QEM2_9BACT</name>
<reference evidence="2 3" key="1">
    <citation type="journal article" date="2016" name="Nat. Commun.">
        <title>Thousands of microbial genomes shed light on interconnected biogeochemical processes in an aquifer system.</title>
        <authorList>
            <person name="Anantharaman K."/>
            <person name="Brown C.T."/>
            <person name="Hug L.A."/>
            <person name="Sharon I."/>
            <person name="Castelle C.J."/>
            <person name="Probst A.J."/>
            <person name="Thomas B.C."/>
            <person name="Singh A."/>
            <person name="Wilkins M.J."/>
            <person name="Karaoz U."/>
            <person name="Brodie E.L."/>
            <person name="Williams K.H."/>
            <person name="Hubbard S.S."/>
            <person name="Banfield J.F."/>
        </authorList>
    </citation>
    <scope>NUCLEOTIDE SEQUENCE [LARGE SCALE GENOMIC DNA]</scope>
</reference>
<proteinExistence type="predicted"/>
<keyword evidence="1" id="KW-0812">Transmembrane</keyword>
<accession>A0A1G2QEM2</accession>
<dbReference type="Proteomes" id="UP000177043">
    <property type="component" value="Unassembled WGS sequence"/>
</dbReference>
<gene>
    <name evidence="2" type="ORF">A2571_01580</name>
</gene>
<keyword evidence="1" id="KW-0472">Membrane</keyword>
<protein>
    <submittedName>
        <fullName evidence="2">Uncharacterized protein</fullName>
    </submittedName>
</protein>
<sequence>MKNNITIKLLIVGIIMLLCYVAGLFVYDVVSDRDPVVKYVSNSRESGNIKKWVDDGWIKAGRTIL</sequence>
<comment type="caution">
    <text evidence="2">The sequence shown here is derived from an EMBL/GenBank/DDBJ whole genome shotgun (WGS) entry which is preliminary data.</text>
</comment>
<feature type="transmembrane region" description="Helical" evidence="1">
    <location>
        <begin position="7"/>
        <end position="27"/>
    </location>
</feature>
<dbReference type="STRING" id="1802438.A2571_01580"/>
<organism evidence="2 3">
    <name type="scientific">Candidatus Vogelbacteria bacterium RIFOXYD1_FULL_44_32</name>
    <dbReference type="NCBI Taxonomy" id="1802438"/>
    <lineage>
        <taxon>Bacteria</taxon>
        <taxon>Candidatus Vogeliibacteriota</taxon>
    </lineage>
</organism>
<dbReference type="EMBL" id="MHTJ01000003">
    <property type="protein sequence ID" value="OHA58452.1"/>
    <property type="molecule type" value="Genomic_DNA"/>
</dbReference>
<evidence type="ECO:0000313" key="3">
    <source>
        <dbReference type="Proteomes" id="UP000177043"/>
    </source>
</evidence>
<evidence type="ECO:0000313" key="2">
    <source>
        <dbReference type="EMBL" id="OHA58452.1"/>
    </source>
</evidence>
<evidence type="ECO:0000256" key="1">
    <source>
        <dbReference type="SAM" id="Phobius"/>
    </source>
</evidence>
<dbReference type="AlphaFoldDB" id="A0A1G2QEM2"/>